<comment type="caution">
    <text evidence="1">The sequence shown here is derived from an EMBL/GenBank/DDBJ whole genome shotgun (WGS) entry which is preliminary data.</text>
</comment>
<keyword evidence="4" id="KW-1185">Reference proteome</keyword>
<dbReference type="Proteomes" id="UP000287615">
    <property type="component" value="Unassembled WGS sequence"/>
</dbReference>
<evidence type="ECO:0000313" key="4">
    <source>
        <dbReference type="Proteomes" id="UP000288892"/>
    </source>
</evidence>
<dbReference type="EMBL" id="MTKR01000190">
    <property type="protein sequence ID" value="RWX49910.1"/>
    <property type="molecule type" value="Genomic_DNA"/>
</dbReference>
<organism evidence="1 3">
    <name type="scientific">Candidatus Electrothrix marina</name>
    <dbReference type="NCBI Taxonomy" id="1859130"/>
    <lineage>
        <taxon>Bacteria</taxon>
        <taxon>Pseudomonadati</taxon>
        <taxon>Thermodesulfobacteriota</taxon>
        <taxon>Desulfobulbia</taxon>
        <taxon>Desulfobulbales</taxon>
        <taxon>Desulfobulbaceae</taxon>
        <taxon>Candidatus Electrothrix</taxon>
    </lineage>
</organism>
<dbReference type="EMBL" id="MTKS01000070">
    <property type="protein sequence ID" value="RWX51865.1"/>
    <property type="molecule type" value="Genomic_DNA"/>
</dbReference>
<sequence length="69" mass="8071">MIAKDMLAQIQHAPLAERIQVIEVILKSLKDDIKSGISGRHRRKTFKVRKFHLGQEIRCDREEIYAERG</sequence>
<name>A0A3S4TGE7_9BACT</name>
<accession>A0A3S4TGE7</accession>
<gene>
    <name evidence="1" type="ORF">VU00_11902</name>
    <name evidence="2" type="ORF">VU01_10702</name>
</gene>
<evidence type="ECO:0000313" key="3">
    <source>
        <dbReference type="Proteomes" id="UP000287615"/>
    </source>
</evidence>
<protein>
    <submittedName>
        <fullName evidence="1">Uncharacterized protein</fullName>
    </submittedName>
</protein>
<dbReference type="AlphaFoldDB" id="A0A3S4TGE7"/>
<dbReference type="Proteomes" id="UP000288892">
    <property type="component" value="Unassembled WGS sequence"/>
</dbReference>
<proteinExistence type="predicted"/>
<evidence type="ECO:0000313" key="1">
    <source>
        <dbReference type="EMBL" id="RWX49910.1"/>
    </source>
</evidence>
<reference evidence="3 4" key="1">
    <citation type="submission" date="2017-01" db="EMBL/GenBank/DDBJ databases">
        <title>The cable genome- insights into the physiology and evolution of filamentous bacteria capable of sulfide oxidation via long distance electron transfer.</title>
        <authorList>
            <person name="Schreiber L."/>
            <person name="Bjerg J.T."/>
            <person name="Boggild A."/>
            <person name="Van De Vossenberg J."/>
            <person name="Meysman F."/>
            <person name="Nielsen L.P."/>
            <person name="Schramm A."/>
            <person name="Kjeldsen K.U."/>
        </authorList>
    </citation>
    <scope>NUCLEOTIDE SEQUENCE [LARGE SCALE GENOMIC DNA]</scope>
    <source>
        <strain evidence="1">A3</strain>
        <strain evidence="2">A5</strain>
    </source>
</reference>
<evidence type="ECO:0000313" key="2">
    <source>
        <dbReference type="EMBL" id="RWX51865.1"/>
    </source>
</evidence>